<name>A0A6S6PJJ5_ACEAC</name>
<dbReference type="EMBL" id="AP023326">
    <property type="protein sequence ID" value="BCI67160.1"/>
    <property type="molecule type" value="Genomic_DNA"/>
</dbReference>
<dbReference type="Gene3D" id="6.10.280.50">
    <property type="match status" value="1"/>
</dbReference>
<dbReference type="Proteomes" id="UP000515220">
    <property type="component" value="Chromosome"/>
</dbReference>
<dbReference type="AlphaFoldDB" id="A0A6S6PJJ5"/>
<gene>
    <name evidence="2" type="ORF">AAJCM20276_17840</name>
</gene>
<evidence type="ECO:0000313" key="2">
    <source>
        <dbReference type="EMBL" id="BCI67160.1"/>
    </source>
</evidence>
<dbReference type="Pfam" id="PF04325">
    <property type="entry name" value="DUF465"/>
    <property type="match status" value="1"/>
</dbReference>
<dbReference type="RefSeq" id="WP_099347473.1">
    <property type="nucleotide sequence ID" value="NZ_AP023326.1"/>
</dbReference>
<reference evidence="2 3" key="1">
    <citation type="submission" date="2020-07" db="EMBL/GenBank/DDBJ databases">
        <title>Complete Genome Sequence of an acetic acid bacterium, Acetobacter aceti JCM20276.</title>
        <authorList>
            <person name="Hirose Y."/>
            <person name="Mihara H."/>
        </authorList>
    </citation>
    <scope>NUCLEOTIDE SEQUENCE [LARGE SCALE GENOMIC DNA]</scope>
    <source>
        <strain evidence="2 3">JCM20276</strain>
    </source>
</reference>
<evidence type="ECO:0008006" key="4">
    <source>
        <dbReference type="Google" id="ProtNLM"/>
    </source>
</evidence>
<dbReference type="InterPro" id="IPR038444">
    <property type="entry name" value="DUF465_sf"/>
</dbReference>
<protein>
    <recommendedName>
        <fullName evidence="4">DUF465 domain-containing protein</fullName>
    </recommendedName>
</protein>
<organism evidence="2 3">
    <name type="scientific">Acetobacter aceti</name>
    <dbReference type="NCBI Taxonomy" id="435"/>
    <lineage>
        <taxon>Bacteria</taxon>
        <taxon>Pseudomonadati</taxon>
        <taxon>Pseudomonadota</taxon>
        <taxon>Alphaproteobacteria</taxon>
        <taxon>Acetobacterales</taxon>
        <taxon>Acetobacteraceae</taxon>
        <taxon>Acetobacter</taxon>
        <taxon>Acetobacter subgen. Acetobacter</taxon>
    </lineage>
</organism>
<sequence>MSKQSRLESLSRRHSVLDAKIHDEGHRPMPDQHVLMRLKLQKLTVKEEMDRVRATT</sequence>
<evidence type="ECO:0000313" key="3">
    <source>
        <dbReference type="Proteomes" id="UP000515220"/>
    </source>
</evidence>
<evidence type="ECO:0000256" key="1">
    <source>
        <dbReference type="SAM" id="MobiDB-lite"/>
    </source>
</evidence>
<dbReference type="InterPro" id="IPR007420">
    <property type="entry name" value="DUF465"/>
</dbReference>
<proteinExistence type="predicted"/>
<accession>A0A6S6PJJ5</accession>
<feature type="region of interest" description="Disordered" evidence="1">
    <location>
        <begin position="1"/>
        <end position="30"/>
    </location>
</feature>